<feature type="chain" id="PRO_5046212187" evidence="1">
    <location>
        <begin position="23"/>
        <end position="194"/>
    </location>
</feature>
<evidence type="ECO:0000313" key="2">
    <source>
        <dbReference type="EMBL" id="WGO84704.1"/>
    </source>
</evidence>
<keyword evidence="1" id="KW-0732">Signal</keyword>
<dbReference type="RefSeq" id="WP_280939661.1">
    <property type="nucleotide sequence ID" value="NZ_CP123759.1"/>
</dbReference>
<feature type="signal peptide" evidence="1">
    <location>
        <begin position="1"/>
        <end position="22"/>
    </location>
</feature>
<sequence>MGRTIIGIAIFSLILCSAPIKANETLSSGEANELPCKKRVFDRHISETIEDFGDYYPENNSFKLLSKKPLTMQLSPLDFTNDFEDVKELLVKRSVVYGIYRTFVHSNNNKVTIVSFLTDATNTKNKLTGSPEYTVTITKTQAEEILKKYLPLTSSAEIVNDYCSFTRQFNELMFDDSGKKGFAAFFNDLVNASK</sequence>
<organism evidence="2 3">
    <name type="scientific">Arsenophonus apicola</name>
    <dbReference type="NCBI Taxonomy" id="2879119"/>
    <lineage>
        <taxon>Bacteria</taxon>
        <taxon>Pseudomonadati</taxon>
        <taxon>Pseudomonadota</taxon>
        <taxon>Gammaproteobacteria</taxon>
        <taxon>Enterobacterales</taxon>
        <taxon>Morganellaceae</taxon>
        <taxon>Arsenophonus</taxon>
    </lineage>
</organism>
<proteinExistence type="predicted"/>
<accession>A0ABY8P6A4</accession>
<protein>
    <submittedName>
        <fullName evidence="2">Uncharacterized protein</fullName>
    </submittedName>
</protein>
<keyword evidence="3" id="KW-1185">Reference proteome</keyword>
<dbReference type="Proteomes" id="UP001231859">
    <property type="component" value="Chromosome"/>
</dbReference>
<reference evidence="2 3" key="1">
    <citation type="submission" date="2023-04" db="EMBL/GenBank/DDBJ databases">
        <title>Genome dynamics across the evolutionary transition to endosymbiosis.</title>
        <authorList>
            <person name="Siozios S."/>
            <person name="Nadal-Jimenez P."/>
            <person name="Azagi T."/>
            <person name="Sprong H."/>
            <person name="Frost C.L."/>
            <person name="Parratt S.R."/>
            <person name="Taylor G."/>
            <person name="Brettell L."/>
            <person name="Lew K.C."/>
            <person name="Croft L."/>
            <person name="King K.C."/>
            <person name="Brockhurst M.A."/>
            <person name="Hypsa V."/>
            <person name="Novakova E."/>
            <person name="Darby A.C."/>
            <person name="Hurst G.D.D."/>
        </authorList>
    </citation>
    <scope>NUCLEOTIDE SEQUENCE [LARGE SCALE GENOMIC DNA]</scope>
    <source>
        <strain evidence="3">aApi_AU</strain>
    </source>
</reference>
<dbReference type="EMBL" id="CP123759">
    <property type="protein sequence ID" value="WGO84704.1"/>
    <property type="molecule type" value="Genomic_DNA"/>
</dbReference>
<evidence type="ECO:0000313" key="3">
    <source>
        <dbReference type="Proteomes" id="UP001231859"/>
    </source>
</evidence>
<name>A0ABY8P6A4_9GAMM</name>
<evidence type="ECO:0000256" key="1">
    <source>
        <dbReference type="SAM" id="SignalP"/>
    </source>
</evidence>
<gene>
    <name evidence="2" type="ORF">QG404_07530</name>
</gene>